<evidence type="ECO:0000259" key="1">
    <source>
        <dbReference type="Pfam" id="PF01973"/>
    </source>
</evidence>
<dbReference type="PANTHER" id="PTHR41786:SF1">
    <property type="entry name" value="6-HYDROXYMETHYLPTERIN DIPHOSPHOKINASE MPTE-LIKE DOMAIN-CONTAINING PROTEIN"/>
    <property type="match status" value="1"/>
</dbReference>
<evidence type="ECO:0000313" key="2">
    <source>
        <dbReference type="EMBL" id="MEL5989437.1"/>
    </source>
</evidence>
<accession>A0ABU9LQV5</accession>
<protein>
    <submittedName>
        <fullName evidence="2">6-hydroxymethylpterin diphosphokinase MptE-like protein</fullName>
    </submittedName>
</protein>
<reference evidence="2 3" key="1">
    <citation type="submission" date="2024-04" db="EMBL/GenBank/DDBJ databases">
        <authorList>
            <person name="Wu Y.S."/>
            <person name="Zhang L."/>
        </authorList>
    </citation>
    <scope>NUCLEOTIDE SEQUENCE [LARGE SCALE GENOMIC DNA]</scope>
    <source>
        <strain evidence="2 3">KG-01</strain>
    </source>
</reference>
<comment type="caution">
    <text evidence="2">The sequence shown here is derived from an EMBL/GenBank/DDBJ whole genome shotgun (WGS) entry which is preliminary data.</text>
</comment>
<dbReference type="RefSeq" id="WP_342303172.1">
    <property type="nucleotide sequence ID" value="NZ_JBANCH010000004.1"/>
</dbReference>
<keyword evidence="3" id="KW-1185">Reference proteome</keyword>
<evidence type="ECO:0000313" key="3">
    <source>
        <dbReference type="Proteomes" id="UP001398420"/>
    </source>
</evidence>
<dbReference type="Pfam" id="PF01973">
    <property type="entry name" value="MptE-like"/>
    <property type="match status" value="1"/>
</dbReference>
<proteinExistence type="predicted"/>
<dbReference type="InterPro" id="IPR002826">
    <property type="entry name" value="MptE-like"/>
</dbReference>
<organism evidence="2 3">
    <name type="scientific">Kurthia gibsonii</name>
    <dbReference type="NCBI Taxonomy" id="33946"/>
    <lineage>
        <taxon>Bacteria</taxon>
        <taxon>Bacillati</taxon>
        <taxon>Bacillota</taxon>
        <taxon>Bacilli</taxon>
        <taxon>Bacillales</taxon>
        <taxon>Caryophanaceae</taxon>
        <taxon>Kurthia</taxon>
    </lineage>
</organism>
<gene>
    <name evidence="2" type="ORF">AAF454_13570</name>
</gene>
<dbReference type="EMBL" id="JBCEWA010000012">
    <property type="protein sequence ID" value="MEL5989437.1"/>
    <property type="molecule type" value="Genomic_DNA"/>
</dbReference>
<name>A0ABU9LQV5_9BACL</name>
<dbReference type="Proteomes" id="UP001398420">
    <property type="component" value="Unassembled WGS sequence"/>
</dbReference>
<sequence length="548" mass="63364">MNQINLIEDTSKIGLPVYRYKNIYLHSKYDPLKEAQRFVEKKYEAASLQILIGYGNGYIYEELKNKIKKDEKIIVIDSFISPNIADSSLNEFTHQAIQDFLNQHIKVTDSINLLISINYEKIIEDSPELQLFVKSLNDRIRSNQITENTITYFISQWNENYLKNLKYAYNDHSIRELFSEKNLPVVVASGGPSLTKQLDLVKQYRESIILIAAGTTINSLLSQGIKPDLVVSVDGGEVNYQHFKDLKITDFPLIYCPTVHYGIRENFKHAYYCFLTMEEQLIPHYEKYANDSVETLIGGSSVANVAYNLALFLTNGPVALIGQDLAFTDGFTHAKGNLNRIENKNTEMLLREGYYGDLVKTNGVFLQMKEAFEFIQSKLLAHNRSYNCTEGGLNIESFQNIPFCEFLKTYAQKPVEIQYSYPTVEENLTSYRRQLLKDIQQYEGIIILFERALKVLKSNVSKVSYEEQVLKKLEKIDSKIKKEIQDTNLSYAFSTINLHVLRYFRSSKNASREEEFALSFKQSEYMYEEMLKVTRQTVDILNTLKEEV</sequence>
<feature type="domain" description="6-hydroxymethylpterin diphosphokinase MptE-like" evidence="1">
    <location>
        <begin position="159"/>
        <end position="329"/>
    </location>
</feature>
<dbReference type="PANTHER" id="PTHR41786">
    <property type="entry name" value="MOTILITY ACCESSORY FACTOR MAF"/>
    <property type="match status" value="1"/>
</dbReference>